<dbReference type="PROSITE" id="PS50088">
    <property type="entry name" value="ANK_REPEAT"/>
    <property type="match status" value="2"/>
</dbReference>
<proteinExistence type="predicted"/>
<evidence type="ECO:0000256" key="1">
    <source>
        <dbReference type="ARBA" id="ARBA00022737"/>
    </source>
</evidence>
<dbReference type="PROSITE" id="PS50297">
    <property type="entry name" value="ANK_REP_REGION"/>
    <property type="match status" value="1"/>
</dbReference>
<feature type="repeat" description="ANK" evidence="3">
    <location>
        <begin position="94"/>
        <end position="126"/>
    </location>
</feature>
<evidence type="ECO:0008006" key="7">
    <source>
        <dbReference type="Google" id="ProtNLM"/>
    </source>
</evidence>
<feature type="chain" id="PRO_5045059983" description="Ankyrin repeat domain-containing protein" evidence="4">
    <location>
        <begin position="25"/>
        <end position="284"/>
    </location>
</feature>
<keyword evidence="2 3" id="KW-0040">ANK repeat</keyword>
<protein>
    <recommendedName>
        <fullName evidence="7">Ankyrin repeat domain-containing protein</fullName>
    </recommendedName>
</protein>
<evidence type="ECO:0000256" key="4">
    <source>
        <dbReference type="SAM" id="SignalP"/>
    </source>
</evidence>
<dbReference type="EMBL" id="JBEPLV010000001">
    <property type="protein sequence ID" value="MET3544940.1"/>
    <property type="molecule type" value="Genomic_DNA"/>
</dbReference>
<dbReference type="InterPro" id="IPR036770">
    <property type="entry name" value="Ankyrin_rpt-contain_sf"/>
</dbReference>
<dbReference type="SUPFAM" id="SSF48403">
    <property type="entry name" value="Ankyrin repeat"/>
    <property type="match status" value="1"/>
</dbReference>
<evidence type="ECO:0000313" key="5">
    <source>
        <dbReference type="EMBL" id="MET3544940.1"/>
    </source>
</evidence>
<dbReference type="PANTHER" id="PTHR23206">
    <property type="entry name" value="MASK PROTEIN"/>
    <property type="match status" value="1"/>
</dbReference>
<evidence type="ECO:0000256" key="2">
    <source>
        <dbReference type="ARBA" id="ARBA00023043"/>
    </source>
</evidence>
<name>A0ABV2EZK5_9BACL</name>
<dbReference type="Pfam" id="PF12796">
    <property type="entry name" value="Ank_2"/>
    <property type="match status" value="1"/>
</dbReference>
<dbReference type="RefSeq" id="WP_354495563.1">
    <property type="nucleotide sequence ID" value="NZ_JBEPLV010000001.1"/>
</dbReference>
<evidence type="ECO:0000256" key="3">
    <source>
        <dbReference type="PROSITE-ProRule" id="PRU00023"/>
    </source>
</evidence>
<keyword evidence="4" id="KW-0732">Signal</keyword>
<dbReference type="InterPro" id="IPR051631">
    <property type="entry name" value="Ankyrin-KH/SAM_domain"/>
</dbReference>
<dbReference type="InterPro" id="IPR002110">
    <property type="entry name" value="Ankyrin_rpt"/>
</dbReference>
<feature type="signal peptide" evidence="4">
    <location>
        <begin position="1"/>
        <end position="24"/>
    </location>
</feature>
<organism evidence="5 6">
    <name type="scientific">Paenibacillus favisporus</name>
    <dbReference type="NCBI Taxonomy" id="221028"/>
    <lineage>
        <taxon>Bacteria</taxon>
        <taxon>Bacillati</taxon>
        <taxon>Bacillota</taxon>
        <taxon>Bacilli</taxon>
        <taxon>Bacillales</taxon>
        <taxon>Paenibacillaceae</taxon>
        <taxon>Paenibacillus</taxon>
    </lineage>
</organism>
<dbReference type="Proteomes" id="UP001549098">
    <property type="component" value="Unassembled WGS sequence"/>
</dbReference>
<dbReference type="PROSITE" id="PS51257">
    <property type="entry name" value="PROKAR_LIPOPROTEIN"/>
    <property type="match status" value="1"/>
</dbReference>
<evidence type="ECO:0000313" key="6">
    <source>
        <dbReference type="Proteomes" id="UP001549098"/>
    </source>
</evidence>
<accession>A0ABV2EZK5</accession>
<dbReference type="Gene3D" id="1.25.40.20">
    <property type="entry name" value="Ankyrin repeat-containing domain"/>
    <property type="match status" value="1"/>
</dbReference>
<dbReference type="PANTHER" id="PTHR23206:SF7">
    <property type="entry name" value="PROTEIN KINASE DOMAIN-CONTAINING PROTEIN"/>
    <property type="match status" value="1"/>
</dbReference>
<comment type="caution">
    <text evidence="5">The sequence shown here is derived from an EMBL/GenBank/DDBJ whole genome shotgun (WGS) entry which is preliminary data.</text>
</comment>
<sequence length="284" mass="30825">MSKKIMLLISLVILLTACSNESKVADESNVPPLFKAVRDKDTAKVYELAKGNPELINELYQGESALHAAVFSGEIEIIQSLVEAGADITLKNESGESPFFVAADLANVKAIHYFLDKGANPNEVNLVGDTPLMKFAARGGIPIDVFLEVLDRMIDEDADLTIKNNQGDTFYSMVKPMLETQNSVNEIEKRLGGVQSDEIKVLDTLVNHPDSSAYRTIYGDIIGCPNSGVGAMVVSIDGVVHAINGIAIGYYKNLPAYTGEHFDEYVSACKKGLEETKLDPVIEP</sequence>
<keyword evidence="1" id="KW-0677">Repeat</keyword>
<keyword evidence="6" id="KW-1185">Reference proteome</keyword>
<reference evidence="5 6" key="1">
    <citation type="submission" date="2024-06" db="EMBL/GenBank/DDBJ databases">
        <title>Genomic Encyclopedia of Type Strains, Phase IV (KMG-IV): sequencing the most valuable type-strain genomes for metagenomic binning, comparative biology and taxonomic classification.</title>
        <authorList>
            <person name="Goeker M."/>
        </authorList>
    </citation>
    <scope>NUCLEOTIDE SEQUENCE [LARGE SCALE GENOMIC DNA]</scope>
    <source>
        <strain evidence="5 6">DSM 17253</strain>
    </source>
</reference>
<gene>
    <name evidence="5" type="ORF">ABID47_001534</name>
</gene>
<feature type="repeat" description="ANK" evidence="3">
    <location>
        <begin position="61"/>
        <end position="93"/>
    </location>
</feature>
<dbReference type="SMART" id="SM00248">
    <property type="entry name" value="ANK"/>
    <property type="match status" value="3"/>
</dbReference>